<dbReference type="EMBL" id="NMVQ01000012">
    <property type="protein sequence ID" value="OYO21993.1"/>
    <property type="molecule type" value="Genomic_DNA"/>
</dbReference>
<feature type="compositionally biased region" description="Basic residues" evidence="1">
    <location>
        <begin position="462"/>
        <end position="471"/>
    </location>
</feature>
<proteinExistence type="predicted"/>
<dbReference type="InterPro" id="IPR021421">
    <property type="entry name" value="DUF3071"/>
</dbReference>
<feature type="domain" description="DUF3071" evidence="2">
    <location>
        <begin position="2"/>
        <end position="118"/>
    </location>
</feature>
<dbReference type="OrthoDB" id="5180791at2"/>
<dbReference type="Proteomes" id="UP000216311">
    <property type="component" value="Unassembled WGS sequence"/>
</dbReference>
<evidence type="ECO:0000313" key="4">
    <source>
        <dbReference type="Proteomes" id="UP000216311"/>
    </source>
</evidence>
<feature type="compositionally biased region" description="Low complexity" evidence="1">
    <location>
        <begin position="269"/>
        <end position="281"/>
    </location>
</feature>
<dbReference type="NCBIfam" id="NF040712">
    <property type="entry name" value="SepH"/>
    <property type="match status" value="1"/>
</dbReference>
<dbReference type="InterPro" id="IPR047682">
    <property type="entry name" value="SepH-like"/>
</dbReference>
<dbReference type="AlphaFoldDB" id="A0A255H4F9"/>
<organism evidence="3 4">
    <name type="scientific">Enemella dayhoffiae</name>
    <dbReference type="NCBI Taxonomy" id="2016507"/>
    <lineage>
        <taxon>Bacteria</taxon>
        <taxon>Bacillati</taxon>
        <taxon>Actinomycetota</taxon>
        <taxon>Actinomycetes</taxon>
        <taxon>Propionibacteriales</taxon>
        <taxon>Propionibacteriaceae</taxon>
        <taxon>Enemella</taxon>
    </lineage>
</organism>
<evidence type="ECO:0000313" key="3">
    <source>
        <dbReference type="EMBL" id="OYO21993.1"/>
    </source>
</evidence>
<dbReference type="Pfam" id="PF11268">
    <property type="entry name" value="DUF3071"/>
    <property type="match status" value="1"/>
</dbReference>
<comment type="caution">
    <text evidence="3">The sequence shown here is derived from an EMBL/GenBank/DDBJ whole genome shotgun (WGS) entry which is preliminary data.</text>
</comment>
<evidence type="ECO:0000259" key="2">
    <source>
        <dbReference type="Pfam" id="PF11268"/>
    </source>
</evidence>
<feature type="compositionally biased region" description="Low complexity" evidence="1">
    <location>
        <begin position="398"/>
        <end position="419"/>
    </location>
</feature>
<feature type="compositionally biased region" description="Acidic residues" evidence="1">
    <location>
        <begin position="177"/>
        <end position="209"/>
    </location>
</feature>
<feature type="compositionally biased region" description="Basic and acidic residues" evidence="1">
    <location>
        <begin position="420"/>
        <end position="434"/>
    </location>
</feature>
<protein>
    <recommendedName>
        <fullName evidence="2">DUF3071 domain-containing protein</fullName>
    </recommendedName>
</protein>
<feature type="region of interest" description="Disordered" evidence="1">
    <location>
        <begin position="155"/>
        <end position="236"/>
    </location>
</feature>
<evidence type="ECO:0000256" key="1">
    <source>
        <dbReference type="SAM" id="MobiDB-lite"/>
    </source>
</evidence>
<keyword evidence="4" id="KW-1185">Reference proteome</keyword>
<feature type="region of interest" description="Disordered" evidence="1">
    <location>
        <begin position="267"/>
        <end position="488"/>
    </location>
</feature>
<gene>
    <name evidence="3" type="ORF">CGZ93_08690</name>
</gene>
<feature type="compositionally biased region" description="Acidic residues" evidence="1">
    <location>
        <begin position="336"/>
        <end position="375"/>
    </location>
</feature>
<sequence>MDSALRPREIQARIRAGQSLEEVARVAGVPAERIEPFAAPVIAEREHIAGLALAATVRRRGETSAHRNLRPVVAQRLTASGVDPDEVEWDAWREEDRRWSLRARYRVNGQDREGLFRFDQAGRFSIALNDDARWLIADPNRERDDSDELALVRALRSPDEDESAVEDQTASGTAAESADDEAPTGAAAEDEDTAEDEPAEEDEPADPDDYPTSAATPQEIADEVEAEINSYGVVPQGRSELDVLYDMLGGIAEDSINIYAGLSDPVLDEGAPAGPEAQPAKAEIELDAPDTEDVAVPAAKDSEGEDPASPTPGPDVAEADATDTEHAELIAVEVIEVTEVEVTEVEVQADPEPDPATEPDSATEPEAGPGDDPDAEPTNVRLPRPAAAANPDRSPGLPEAAAPPSSEPTPRSSEPTPRSSEPKDTDSQRAREPEQPSLVDLAEDTISVAKGESGSDQEKPAAKRKPRKKRASVPSWDEIMFGGPPPKG</sequence>
<reference evidence="3 4" key="1">
    <citation type="submission" date="2017-07" db="EMBL/GenBank/DDBJ databases">
        <title>Draft whole genome sequences of clinical Proprionibacteriaceae strains.</title>
        <authorList>
            <person name="Bernier A.-M."/>
            <person name="Bernard K."/>
            <person name="Domingo M.-C."/>
        </authorList>
    </citation>
    <scope>NUCLEOTIDE SEQUENCE [LARGE SCALE GENOMIC DNA]</scope>
    <source>
        <strain evidence="3 4">NML 130396</strain>
    </source>
</reference>
<name>A0A255H4F9_9ACTN</name>
<accession>A0A255H4F9</accession>